<evidence type="ECO:0000313" key="3">
    <source>
        <dbReference type="Proteomes" id="UP000008953"/>
    </source>
</evidence>
<dbReference type="PANTHER" id="PTHR11564:SF5">
    <property type="entry name" value="SIGNAL RECOGNITION PARTICLE SUBUNIT SRP54"/>
    <property type="match status" value="1"/>
</dbReference>
<dbReference type="Proteomes" id="UP000008953">
    <property type="component" value="Chromosome"/>
</dbReference>
<dbReference type="InterPro" id="IPR022941">
    <property type="entry name" value="SRP54"/>
</dbReference>
<reference evidence="2 3" key="2">
    <citation type="submission" date="2010-03" db="EMBL/GenBank/DDBJ databases">
        <authorList>
            <person name="Pajon A."/>
        </authorList>
    </citation>
    <scope>NUCLEOTIDE SEQUENCE [LARGE SCALE GENOMIC DNA]</scope>
    <source>
        <strain evidence="2 3">XB6B4</strain>
    </source>
</reference>
<dbReference type="GO" id="GO:0008312">
    <property type="term" value="F:7S RNA binding"/>
    <property type="evidence" value="ECO:0007669"/>
    <property type="project" value="InterPro"/>
</dbReference>
<dbReference type="GO" id="GO:0003924">
    <property type="term" value="F:GTPase activity"/>
    <property type="evidence" value="ECO:0007669"/>
    <property type="project" value="InterPro"/>
</dbReference>
<dbReference type="InterPro" id="IPR004125">
    <property type="entry name" value="Signal_recog_particle_SRP54_M"/>
</dbReference>
<protein>
    <submittedName>
        <fullName evidence="2">Signal recognition particle GTPase</fullName>
    </submittedName>
</protein>
<dbReference type="PANTHER" id="PTHR11564">
    <property type="entry name" value="SIGNAL RECOGNITION PARTICLE 54K PROTEIN SRP54"/>
    <property type="match status" value="1"/>
</dbReference>
<gene>
    <name evidence="2" type="ORF">RO1_22830</name>
</gene>
<dbReference type="EMBL" id="FP929050">
    <property type="protein sequence ID" value="CBL12785.1"/>
    <property type="molecule type" value="Genomic_DNA"/>
</dbReference>
<dbReference type="KEGG" id="rix:RO1_22830"/>
<dbReference type="GO" id="GO:0048500">
    <property type="term" value="C:signal recognition particle"/>
    <property type="evidence" value="ECO:0007669"/>
    <property type="project" value="InterPro"/>
</dbReference>
<reference evidence="2 3" key="1">
    <citation type="submission" date="2010-03" db="EMBL/GenBank/DDBJ databases">
        <title>The genome sequence of Roseburia intestinalis XB6B4.</title>
        <authorList>
            <consortium name="metaHIT consortium -- http://www.metahit.eu/"/>
            <person name="Pajon A."/>
            <person name="Turner K."/>
            <person name="Parkhill J."/>
            <person name="Bernalier A."/>
        </authorList>
    </citation>
    <scope>NUCLEOTIDE SEQUENCE [LARGE SCALE GENOMIC DNA]</scope>
    <source>
        <strain evidence="2 3">XB6B4</strain>
    </source>
</reference>
<organism evidence="2 3">
    <name type="scientific">Roseburia intestinalis XB6B4</name>
    <dbReference type="NCBI Taxonomy" id="718255"/>
    <lineage>
        <taxon>Bacteria</taxon>
        <taxon>Bacillati</taxon>
        <taxon>Bacillota</taxon>
        <taxon>Clostridia</taxon>
        <taxon>Lachnospirales</taxon>
        <taxon>Lachnospiraceae</taxon>
        <taxon>Roseburia</taxon>
    </lineage>
</organism>
<dbReference type="Gene3D" id="1.10.260.30">
    <property type="entry name" value="Signal recognition particle, SRP54 subunit, M-domain"/>
    <property type="match status" value="1"/>
</dbReference>
<dbReference type="HOGENOM" id="CLU_183801_0_0_9"/>
<dbReference type="GO" id="GO:0006614">
    <property type="term" value="P:SRP-dependent cotranslational protein targeting to membrane"/>
    <property type="evidence" value="ECO:0007669"/>
    <property type="project" value="InterPro"/>
</dbReference>
<dbReference type="AlphaFoldDB" id="D4KZJ5"/>
<evidence type="ECO:0000313" key="2">
    <source>
        <dbReference type="EMBL" id="CBL12785.1"/>
    </source>
</evidence>
<sequence length="96" mass="10670">MMPGLGGGKMPEIDEGAAEKNMARTEAIIFSMTVEERQNPSLLNPSRKRRIAQGAGVDIAEVNRLVKQFDQARKMMKQMPGMMKKGKKGMFKGLPF</sequence>
<proteinExistence type="predicted"/>
<dbReference type="Pfam" id="PF02978">
    <property type="entry name" value="SRP_SPB"/>
    <property type="match status" value="1"/>
</dbReference>
<dbReference type="PATRIC" id="fig|718255.3.peg.3445"/>
<dbReference type="SUPFAM" id="SSF47446">
    <property type="entry name" value="Signal peptide-binding domain"/>
    <property type="match status" value="1"/>
</dbReference>
<dbReference type="GO" id="GO:0005525">
    <property type="term" value="F:GTP binding"/>
    <property type="evidence" value="ECO:0007669"/>
    <property type="project" value="InterPro"/>
</dbReference>
<name>D4KZJ5_9FIRM</name>
<dbReference type="InterPro" id="IPR036891">
    <property type="entry name" value="Signal_recog_part_SRP54_M_sf"/>
</dbReference>
<evidence type="ECO:0000259" key="1">
    <source>
        <dbReference type="Pfam" id="PF02978"/>
    </source>
</evidence>
<accession>D4KZJ5</accession>
<feature type="domain" description="Signal recognition particle SRP54 subunit M-domain" evidence="1">
    <location>
        <begin position="1"/>
        <end position="76"/>
    </location>
</feature>